<dbReference type="PANTHER" id="PTHR15460:SF3">
    <property type="entry name" value="PEROXISOMAL MEMBRANE PROTEIN 4"/>
    <property type="match status" value="1"/>
</dbReference>
<evidence type="ECO:0000313" key="4">
    <source>
        <dbReference type="Proteomes" id="UP000031036"/>
    </source>
</evidence>
<feature type="transmembrane region" description="Helical" evidence="2">
    <location>
        <begin position="357"/>
        <end position="385"/>
    </location>
</feature>
<dbReference type="GO" id="GO:0005778">
    <property type="term" value="C:peroxisomal membrane"/>
    <property type="evidence" value="ECO:0007669"/>
    <property type="project" value="TreeGrafter"/>
</dbReference>
<feature type="region of interest" description="Disordered" evidence="1">
    <location>
        <begin position="313"/>
        <end position="332"/>
    </location>
</feature>
<dbReference type="EMBL" id="JPKZ01002587">
    <property type="protein sequence ID" value="KHN75950.1"/>
    <property type="molecule type" value="Genomic_DNA"/>
</dbReference>
<feature type="compositionally biased region" description="Low complexity" evidence="1">
    <location>
        <begin position="215"/>
        <end position="231"/>
    </location>
</feature>
<feature type="compositionally biased region" description="Polar residues" evidence="1">
    <location>
        <begin position="240"/>
        <end position="260"/>
    </location>
</feature>
<feature type="region of interest" description="Disordered" evidence="1">
    <location>
        <begin position="194"/>
        <end position="308"/>
    </location>
</feature>
<name>A0A0B2V4M4_TOXCA</name>
<gene>
    <name evidence="3" type="primary">PXMP4</name>
    <name evidence="3" type="ORF">Tcan_10527</name>
</gene>
<organism evidence="3 4">
    <name type="scientific">Toxocara canis</name>
    <name type="common">Canine roundworm</name>
    <dbReference type="NCBI Taxonomy" id="6265"/>
    <lineage>
        <taxon>Eukaryota</taxon>
        <taxon>Metazoa</taxon>
        <taxon>Ecdysozoa</taxon>
        <taxon>Nematoda</taxon>
        <taxon>Chromadorea</taxon>
        <taxon>Rhabditida</taxon>
        <taxon>Spirurina</taxon>
        <taxon>Ascaridomorpha</taxon>
        <taxon>Ascaridoidea</taxon>
        <taxon>Toxocaridae</taxon>
        <taxon>Toxocara</taxon>
    </lineage>
</organism>
<dbReference type="AlphaFoldDB" id="A0A0B2V4M4"/>
<dbReference type="Pfam" id="PF02466">
    <property type="entry name" value="Tim17"/>
    <property type="match status" value="1"/>
</dbReference>
<sequence length="523" mass="58986">MDVVTLIRNWELIANYALFRLRRHHYLLAALKGLRNGIVFFEKVRTILRLTRIHATNLASFVFTYKLLTGLMQRMRGSRSEWHSFLAAFIVGYFVFGDNNGVNMQINLYLLSRILVGLARLLVEKEVLPEPACPIFPWFAAAVWGFVLWLFEHHQYVLQGSLQSSMTYLYHDSNKWTNFRNFIISNNSTFKKMSQAAKEDDKKSNKGDVPATPQTGKTPATTSPGAGTPETRGSVPATPEKSSGSKRTAQKTPSSGTPNRRTPDAGSAGVGSIKSAGEDRNENLADEVAPNEKMEEESLPEPDIVNKEVGEDTDRLSDMSDDEGPFGTHSRTSLSSSRLMSWLGRISPLIRNRKVRYLAVVNFFLSTFNIILMLVLVALLIHFVVLTVKKNEAIGRVENPCIFRYGNWGKCSAQCWNKANGDPMPTMKRQVIPSSIIQARGNKYKQCPEDLAERYEEAPCNFFKCPQDLSKFGFGKQCYYHDANKGKQGGCYRIRMLPIDDYTLIRIDAELTQNCTECPDFLI</sequence>
<feature type="transmembrane region" description="Helical" evidence="2">
    <location>
        <begin position="82"/>
        <end position="99"/>
    </location>
</feature>
<dbReference type="Proteomes" id="UP000031036">
    <property type="component" value="Unassembled WGS sequence"/>
</dbReference>
<keyword evidence="4" id="KW-1185">Reference proteome</keyword>
<dbReference type="STRING" id="6265.A0A0B2V4M4"/>
<protein>
    <submittedName>
        <fullName evidence="3">Peroxisomal membrane protein 4</fullName>
    </submittedName>
</protein>
<evidence type="ECO:0000256" key="2">
    <source>
        <dbReference type="SAM" id="Phobius"/>
    </source>
</evidence>
<accession>A0A0B2V4M4</accession>
<dbReference type="OrthoDB" id="39659at2759"/>
<keyword evidence="2" id="KW-0812">Transmembrane</keyword>
<proteinExistence type="predicted"/>
<dbReference type="InterPro" id="IPR019531">
    <property type="entry name" value="Pmp4"/>
</dbReference>
<evidence type="ECO:0000313" key="3">
    <source>
        <dbReference type="EMBL" id="KHN75950.1"/>
    </source>
</evidence>
<comment type="caution">
    <text evidence="3">The sequence shown here is derived from an EMBL/GenBank/DDBJ whole genome shotgun (WGS) entry which is preliminary data.</text>
</comment>
<feature type="transmembrane region" description="Helical" evidence="2">
    <location>
        <begin position="135"/>
        <end position="151"/>
    </location>
</feature>
<evidence type="ECO:0000256" key="1">
    <source>
        <dbReference type="SAM" id="MobiDB-lite"/>
    </source>
</evidence>
<reference evidence="3 4" key="1">
    <citation type="submission" date="2014-11" db="EMBL/GenBank/DDBJ databases">
        <title>Genetic blueprint of the zoonotic pathogen Toxocara canis.</title>
        <authorList>
            <person name="Zhu X.-Q."/>
            <person name="Korhonen P.K."/>
            <person name="Cai H."/>
            <person name="Young N.D."/>
            <person name="Nejsum P."/>
            <person name="von Samson-Himmelstjerna G."/>
            <person name="Boag P.R."/>
            <person name="Tan P."/>
            <person name="Li Q."/>
            <person name="Min J."/>
            <person name="Yang Y."/>
            <person name="Wang X."/>
            <person name="Fang X."/>
            <person name="Hall R.S."/>
            <person name="Hofmann A."/>
            <person name="Sternberg P.W."/>
            <person name="Jex A.R."/>
            <person name="Gasser R.B."/>
        </authorList>
    </citation>
    <scope>NUCLEOTIDE SEQUENCE [LARGE SCALE GENOMIC DNA]</scope>
    <source>
        <strain evidence="3">PN_DK_2014</strain>
    </source>
</reference>
<keyword evidence="2" id="KW-0472">Membrane</keyword>
<keyword evidence="2" id="KW-1133">Transmembrane helix</keyword>
<feature type="compositionally biased region" description="Basic and acidic residues" evidence="1">
    <location>
        <begin position="197"/>
        <end position="206"/>
    </location>
</feature>
<dbReference type="PANTHER" id="PTHR15460">
    <property type="entry name" value="PEROXISOMAL MEMBRANE PROTEIN 4"/>
    <property type="match status" value="1"/>
</dbReference>